<evidence type="ECO:0000313" key="3">
    <source>
        <dbReference type="Proteomes" id="UP000662973"/>
    </source>
</evidence>
<gene>
    <name evidence="2" type="ORF">HSR122_0485</name>
</gene>
<keyword evidence="3" id="KW-1185">Reference proteome</keyword>
<dbReference type="EMBL" id="CP064788">
    <property type="protein sequence ID" value="QSG07892.1"/>
    <property type="molecule type" value="Genomic_DNA"/>
</dbReference>
<reference evidence="2 3" key="1">
    <citation type="submission" date="2020-11" db="EMBL/GenBank/DDBJ databases">
        <title>Carbohydrate-dependent, anaerobic sulfur respiration: A novel catabolism in halophilic archaea.</title>
        <authorList>
            <person name="Sorokin D.Y."/>
            <person name="Messina E."/>
            <person name="Smedile F."/>
            <person name="La Cono V."/>
            <person name="Hallsworth J.E."/>
            <person name="Yakimov M.M."/>
        </authorList>
    </citation>
    <scope>NUCLEOTIDE SEQUENCE [LARGE SCALE GENOMIC DNA]</scope>
    <source>
        <strain evidence="2 3">HSR12-2</strain>
    </source>
</reference>
<dbReference type="AlphaFoldDB" id="A0A897N4U4"/>
<organism evidence="2 3">
    <name type="scientific">Halapricum desulfuricans</name>
    <dbReference type="NCBI Taxonomy" id="2841257"/>
    <lineage>
        <taxon>Archaea</taxon>
        <taxon>Methanobacteriati</taxon>
        <taxon>Methanobacteriota</taxon>
        <taxon>Stenosarchaea group</taxon>
        <taxon>Halobacteria</taxon>
        <taxon>Halobacteriales</taxon>
        <taxon>Haloarculaceae</taxon>
        <taxon>Halapricum</taxon>
    </lineage>
</organism>
<evidence type="ECO:0000256" key="1">
    <source>
        <dbReference type="SAM" id="MobiDB-lite"/>
    </source>
</evidence>
<evidence type="ECO:0000313" key="2">
    <source>
        <dbReference type="EMBL" id="QSG07892.1"/>
    </source>
</evidence>
<feature type="region of interest" description="Disordered" evidence="1">
    <location>
        <begin position="1"/>
        <end position="28"/>
    </location>
</feature>
<sequence length="41" mass="4674">MQSHVTHTGERRALKSRSSGTLENRPELSVRVPTVCWPTRL</sequence>
<dbReference type="Proteomes" id="UP000662973">
    <property type="component" value="Chromosome"/>
</dbReference>
<accession>A0A897N4U4</accession>
<dbReference type="KEGG" id="hds:HSR122_0485"/>
<proteinExistence type="predicted"/>
<protein>
    <submittedName>
        <fullName evidence="2">Uncharacterized protein</fullName>
    </submittedName>
</protein>
<name>A0A897N4U4_9EURY</name>